<comment type="caution">
    <text evidence="2">The sequence shown here is derived from an EMBL/GenBank/DDBJ whole genome shotgun (WGS) entry which is preliminary data.</text>
</comment>
<keyword evidence="3" id="KW-1185">Reference proteome</keyword>
<evidence type="ECO:0000313" key="2">
    <source>
        <dbReference type="EMBL" id="KJF75087.1"/>
    </source>
</evidence>
<dbReference type="EMBL" id="JWIT01000002">
    <property type="protein sequence ID" value="KJF75087.1"/>
    <property type="molecule type" value="Genomic_DNA"/>
</dbReference>
<feature type="region of interest" description="Disordered" evidence="1">
    <location>
        <begin position="77"/>
        <end position="96"/>
    </location>
</feature>
<evidence type="ECO:0000313" key="3">
    <source>
        <dbReference type="Proteomes" id="UP000032564"/>
    </source>
</evidence>
<organism evidence="2 3">
    <name type="scientific">Agrobacterium arsenijevicii</name>
    <dbReference type="NCBI Taxonomy" id="1585697"/>
    <lineage>
        <taxon>Bacteria</taxon>
        <taxon>Pseudomonadati</taxon>
        <taxon>Pseudomonadota</taxon>
        <taxon>Alphaproteobacteria</taxon>
        <taxon>Hyphomicrobiales</taxon>
        <taxon>Rhizobiaceae</taxon>
        <taxon>Rhizobium/Agrobacterium group</taxon>
        <taxon>Agrobacterium</taxon>
    </lineage>
</organism>
<sequence>MLRILNFLEMLPVWRVRRHDTKKYLSAASGHCEFETAGPALLLAISEIPSETPCETEDADARRPVSWLGLGQSFSAVDERDGAGSDTSRLPVIEYG</sequence>
<protein>
    <submittedName>
        <fullName evidence="2">Uncharacterized protein</fullName>
    </submittedName>
</protein>
<gene>
    <name evidence="2" type="ORF">RP75_03445</name>
</gene>
<dbReference type="Proteomes" id="UP000032564">
    <property type="component" value="Unassembled WGS sequence"/>
</dbReference>
<proteinExistence type="predicted"/>
<accession>A0ABR5DDC2</accession>
<reference evidence="2 3" key="1">
    <citation type="submission" date="2014-12" db="EMBL/GenBank/DDBJ databases">
        <authorList>
            <person name="Kuzmanovic N."/>
            <person name="Pulawska J."/>
            <person name="Obradovic A."/>
        </authorList>
    </citation>
    <scope>NUCLEOTIDE SEQUENCE [LARGE SCALE GENOMIC DNA]</scope>
    <source>
        <strain evidence="2 3">KFB 330</strain>
    </source>
</reference>
<name>A0ABR5DDC2_9HYPH</name>
<evidence type="ECO:0000256" key="1">
    <source>
        <dbReference type="SAM" id="MobiDB-lite"/>
    </source>
</evidence>